<feature type="region of interest" description="Disordered" evidence="1">
    <location>
        <begin position="272"/>
        <end position="328"/>
    </location>
</feature>
<evidence type="ECO:0000313" key="8">
    <source>
        <dbReference type="Proteomes" id="UP000234327"/>
    </source>
</evidence>
<dbReference type="SUPFAM" id="SSF63380">
    <property type="entry name" value="Riboflavin synthase domain-like"/>
    <property type="match status" value="1"/>
</dbReference>
<sequence length="643" mass="67664">MPRTSRPMQVLPIILREVGVTGIVDITPNMRRLTVSGDQLAAAEVDGTLRPAFRSEGFDDHVKLVIPPPDGTPLDIGEQEEFRFQWNREALNRARDYTVRSVDAESRSFTVDVVRHETGLASDWAFGVAIGDRISFAGPKTCAGLAEGIDFHLLVADETALPAVGRWLEEAPAGTRGHIIVEVPTSDDIQDIPTEADVEIDWLVRGSIAPGESGLMYEAVRSLSLPAGRTFAWCAGETLTIAPIRRCLRRDLGLPKEDVEVVGYWRKMPTTPAETRAAEGSAGADSPVEGSVAASPPSDAAGPASEDSAAPAATAAAAGASEDRPEPEGTLDVLHQVHEMTELLPPIITRTAVTLGINDLVAGGVSTAEAIAAELGIAADRAQAVLTAMCSLGLLTREEQDYRNTPTGAVLTGEGAADGLDLSSPALLDLFSLVDLIDVLKGGFAARTSRASTAEADTWHDQRAADAELDTAHRGRSLDHLQYVLDPILDLEPVTTAASLALAGDVDAEAAAALTRRAPDSGRTIHTPAAQALAGGEDWPSVDCTLVIAGLTGRSRDAIGSLLDRMLAASRTLVIVEPFTDDAEADDHQAEELITTLATTGNPTLTSGELTATLRGLGAAEVEVRDIGWGFGRFRSAVIATSS</sequence>
<dbReference type="InterPro" id="IPR017927">
    <property type="entry name" value="FAD-bd_FR_type"/>
</dbReference>
<dbReference type="Proteomes" id="UP000217564">
    <property type="component" value="Unassembled WGS sequence"/>
</dbReference>
<dbReference type="PANTHER" id="PTHR30157">
    <property type="entry name" value="FERRIC REDUCTASE, NADPH-DEPENDENT"/>
    <property type="match status" value="1"/>
</dbReference>
<dbReference type="EMBL" id="NRGP01000002">
    <property type="protein sequence ID" value="PCC48263.1"/>
    <property type="molecule type" value="Genomic_DNA"/>
</dbReference>
<evidence type="ECO:0000313" key="5">
    <source>
        <dbReference type="EMBL" id="SMX68010.1"/>
    </source>
</evidence>
<dbReference type="InterPro" id="IPR012967">
    <property type="entry name" value="COMT_dimerisation"/>
</dbReference>
<dbReference type="RefSeq" id="WP_096161460.1">
    <property type="nucleotide sequence ID" value="NZ_FXYZ01000002.1"/>
</dbReference>
<dbReference type="Proteomes" id="UP000218620">
    <property type="component" value="Unassembled WGS sequence"/>
</dbReference>
<dbReference type="CDD" id="cd06193">
    <property type="entry name" value="siderophore_interacting"/>
    <property type="match status" value="1"/>
</dbReference>
<dbReference type="PROSITE" id="PS51384">
    <property type="entry name" value="FAD_FR"/>
    <property type="match status" value="1"/>
</dbReference>
<dbReference type="EMBL" id="NRGQ01000005">
    <property type="protein sequence ID" value="PCC43771.1"/>
    <property type="molecule type" value="Genomic_DNA"/>
</dbReference>
<organism evidence="4 6">
    <name type="scientific">Brevibacterium aurantiacum</name>
    <dbReference type="NCBI Taxonomy" id="273384"/>
    <lineage>
        <taxon>Bacteria</taxon>
        <taxon>Bacillati</taxon>
        <taxon>Actinomycetota</taxon>
        <taxon>Actinomycetes</taxon>
        <taxon>Micrococcales</taxon>
        <taxon>Brevibacteriaceae</taxon>
        <taxon>Brevibacterium</taxon>
    </lineage>
</organism>
<evidence type="ECO:0000313" key="4">
    <source>
        <dbReference type="EMBL" id="PCC48263.1"/>
    </source>
</evidence>
<evidence type="ECO:0000313" key="3">
    <source>
        <dbReference type="EMBL" id="PCC43771.1"/>
    </source>
</evidence>
<dbReference type="InterPro" id="IPR036390">
    <property type="entry name" value="WH_DNA-bd_sf"/>
</dbReference>
<dbReference type="InterPro" id="IPR036388">
    <property type="entry name" value="WH-like_DNA-bd_sf"/>
</dbReference>
<evidence type="ECO:0000259" key="2">
    <source>
        <dbReference type="PROSITE" id="PS51384"/>
    </source>
</evidence>
<evidence type="ECO:0000256" key="1">
    <source>
        <dbReference type="SAM" id="MobiDB-lite"/>
    </source>
</evidence>
<dbReference type="GO" id="GO:0046983">
    <property type="term" value="F:protein dimerization activity"/>
    <property type="evidence" value="ECO:0007669"/>
    <property type="project" value="InterPro"/>
</dbReference>
<dbReference type="Pfam" id="PF08100">
    <property type="entry name" value="Dimerisation"/>
    <property type="match status" value="1"/>
</dbReference>
<feature type="domain" description="FAD-binding FR-type" evidence="2">
    <location>
        <begin position="13"/>
        <end position="146"/>
    </location>
</feature>
<dbReference type="InterPro" id="IPR039374">
    <property type="entry name" value="SIP_fam"/>
</dbReference>
<dbReference type="Proteomes" id="UP000234327">
    <property type="component" value="Unassembled WGS sequence"/>
</dbReference>
<dbReference type="PANTHER" id="PTHR30157:SF0">
    <property type="entry name" value="NADPH-DEPENDENT FERRIC-CHELATE REDUCTASE"/>
    <property type="match status" value="1"/>
</dbReference>
<reference evidence="6 7" key="1">
    <citation type="journal article" date="2017" name="Elife">
        <title>Extensive horizontal gene transfer in cheese-associated bacteria.</title>
        <authorList>
            <person name="Bonham K.S."/>
            <person name="Wolfe B.E."/>
            <person name="Dutton R.J."/>
        </authorList>
    </citation>
    <scope>NUCLEOTIDE SEQUENCE [LARGE SCALE GENOMIC DNA]</scope>
    <source>
        <strain evidence="4 6">947_7</strain>
        <strain evidence="3 7">962_8</strain>
    </source>
</reference>
<dbReference type="InterPro" id="IPR039261">
    <property type="entry name" value="FNR_nucleotide-bd"/>
</dbReference>
<evidence type="ECO:0000313" key="6">
    <source>
        <dbReference type="Proteomes" id="UP000217564"/>
    </source>
</evidence>
<dbReference type="Gene3D" id="2.40.30.10">
    <property type="entry name" value="Translation factors"/>
    <property type="match status" value="1"/>
</dbReference>
<proteinExistence type="predicted"/>
<accession>A0A2H1HYS9</accession>
<dbReference type="InterPro" id="IPR007037">
    <property type="entry name" value="SIP_rossman_dom"/>
</dbReference>
<protein>
    <submittedName>
        <fullName evidence="5">NADPH-dependent ferric siderophore reductase, contains FAD-binding and SIP domains</fullName>
    </submittedName>
</protein>
<dbReference type="InterPro" id="IPR013113">
    <property type="entry name" value="SIP_FAD-bd"/>
</dbReference>
<dbReference type="Gene3D" id="1.10.10.10">
    <property type="entry name" value="Winged helix-like DNA-binding domain superfamily/Winged helix DNA-binding domain"/>
    <property type="match status" value="1"/>
</dbReference>
<name>A0A2A3Z9S0_BREAU</name>
<dbReference type="SUPFAM" id="SSF46785">
    <property type="entry name" value="Winged helix' DNA-binding domain"/>
    <property type="match status" value="1"/>
</dbReference>
<dbReference type="Gene3D" id="3.40.50.80">
    <property type="entry name" value="Nucleotide-binding domain of ferredoxin-NADP reductase (FNR) module"/>
    <property type="match status" value="1"/>
</dbReference>
<dbReference type="InterPro" id="IPR017938">
    <property type="entry name" value="Riboflavin_synthase-like_b-brl"/>
</dbReference>
<dbReference type="EMBL" id="FXYZ01000002">
    <property type="protein sequence ID" value="SMX68010.1"/>
    <property type="molecule type" value="Genomic_DNA"/>
</dbReference>
<dbReference type="GO" id="GO:0016491">
    <property type="term" value="F:oxidoreductase activity"/>
    <property type="evidence" value="ECO:0007669"/>
    <property type="project" value="InterPro"/>
</dbReference>
<dbReference type="AlphaFoldDB" id="A0A2A3Z9S0"/>
<feature type="compositionally biased region" description="Low complexity" evidence="1">
    <location>
        <begin position="293"/>
        <end position="320"/>
    </location>
</feature>
<accession>A0A2A3Z9S0</accession>
<dbReference type="Pfam" id="PF08021">
    <property type="entry name" value="FAD_binding_9"/>
    <property type="match status" value="1"/>
</dbReference>
<reference evidence="5 8" key="2">
    <citation type="submission" date="2017-03" db="EMBL/GenBank/DDBJ databases">
        <authorList>
            <person name="Afonso C.L."/>
            <person name="Miller P.J."/>
            <person name="Scott M.A."/>
            <person name="Spackman E."/>
            <person name="Goraichik I."/>
            <person name="Dimitrov K.M."/>
            <person name="Suarez D.L."/>
            <person name="Swayne D.E."/>
        </authorList>
    </citation>
    <scope>NUCLEOTIDE SEQUENCE [LARGE SCALE GENOMIC DNA]</scope>
    <source>
        <strain evidence="5">6</strain>
        <strain evidence="8">6(3)</strain>
    </source>
</reference>
<evidence type="ECO:0000313" key="7">
    <source>
        <dbReference type="Proteomes" id="UP000218620"/>
    </source>
</evidence>
<gene>
    <name evidence="5" type="ORF">BAURA63_00590</name>
    <name evidence="4" type="ORF">CIK64_00745</name>
    <name evidence="3" type="ORF">CIK65_03995</name>
</gene>
<dbReference type="Pfam" id="PF04954">
    <property type="entry name" value="SIP"/>
    <property type="match status" value="1"/>
</dbReference>